<dbReference type="SUPFAM" id="SSF54529">
    <property type="entry name" value="Mitochondrial glycoprotein MAM33-like"/>
    <property type="match status" value="1"/>
</dbReference>
<dbReference type="GO" id="GO:0005759">
    <property type="term" value="C:mitochondrial matrix"/>
    <property type="evidence" value="ECO:0007669"/>
    <property type="project" value="InterPro"/>
</dbReference>
<gene>
    <name evidence="2" type="primary">MAM33_2</name>
    <name evidence="2" type="ORF">IWQ60_011075</name>
</gene>
<feature type="compositionally biased region" description="Polar residues" evidence="1">
    <location>
        <begin position="144"/>
        <end position="157"/>
    </location>
</feature>
<dbReference type="OrthoDB" id="278212at2759"/>
<dbReference type="Gene3D" id="3.10.280.10">
    <property type="entry name" value="Mitochondrial glycoprotein"/>
    <property type="match status" value="1"/>
</dbReference>
<dbReference type="GO" id="GO:0042256">
    <property type="term" value="P:cytosolic ribosome assembly"/>
    <property type="evidence" value="ECO:0007669"/>
    <property type="project" value="TreeGrafter"/>
</dbReference>
<evidence type="ECO:0000256" key="1">
    <source>
        <dbReference type="SAM" id="MobiDB-lite"/>
    </source>
</evidence>
<dbReference type="EMBL" id="JANBPT010001174">
    <property type="protein sequence ID" value="KAJ1909605.1"/>
    <property type="molecule type" value="Genomic_DNA"/>
</dbReference>
<protein>
    <submittedName>
        <fullName evidence="2">Mitochondrial acidic protein mam33</fullName>
    </submittedName>
</protein>
<dbReference type="AlphaFoldDB" id="A0A9W7ZI14"/>
<keyword evidence="3" id="KW-1185">Reference proteome</keyword>
<accession>A0A9W7ZI14</accession>
<reference evidence="2" key="1">
    <citation type="submission" date="2022-07" db="EMBL/GenBank/DDBJ databases">
        <title>Phylogenomic reconstructions and comparative analyses of Kickxellomycotina fungi.</title>
        <authorList>
            <person name="Reynolds N.K."/>
            <person name="Stajich J.E."/>
            <person name="Barry K."/>
            <person name="Grigoriev I.V."/>
            <person name="Crous P."/>
            <person name="Smith M.E."/>
        </authorList>
    </citation>
    <scope>NUCLEOTIDE SEQUENCE</scope>
    <source>
        <strain evidence="2">RSA 861</strain>
    </source>
</reference>
<organism evidence="2 3">
    <name type="scientific">Tieghemiomyces parasiticus</name>
    <dbReference type="NCBI Taxonomy" id="78921"/>
    <lineage>
        <taxon>Eukaryota</taxon>
        <taxon>Fungi</taxon>
        <taxon>Fungi incertae sedis</taxon>
        <taxon>Zoopagomycota</taxon>
        <taxon>Kickxellomycotina</taxon>
        <taxon>Dimargaritomycetes</taxon>
        <taxon>Dimargaritales</taxon>
        <taxon>Dimargaritaceae</taxon>
        <taxon>Tieghemiomyces</taxon>
    </lineage>
</organism>
<feature type="compositionally biased region" description="Acidic residues" evidence="1">
    <location>
        <begin position="160"/>
        <end position="173"/>
    </location>
</feature>
<name>A0A9W7ZI14_9FUNG</name>
<evidence type="ECO:0000313" key="3">
    <source>
        <dbReference type="Proteomes" id="UP001150569"/>
    </source>
</evidence>
<proteinExistence type="predicted"/>
<sequence>MLRNLRLPAFRSAAAAAWKPTTLRQASRLAVSPATSLMKQTRALSVSGFRASQGLADKDLAHCLDSELSYELENQGEKVPDFLESFLEKDLFKVKDVPGQNEVALIRTFGTETITVTFSIAEIHNAEDMMDNELDNLDAETTEAAETSGSARQSSSVPEVADEANEEDDEDMPLPENNYPVRFNVTVEKPGTPVLSFDLTAEDGDYGVDHICVYRDAKTARTQTAEADYARRGHYLGPNFGFLDDDLKSAFETYLEERGIDSSLAIFIPDYIEYKEQGEYVRWLKDIKKVIEA</sequence>
<dbReference type="InterPro" id="IPR003428">
    <property type="entry name" value="MAM33"/>
</dbReference>
<dbReference type="PANTHER" id="PTHR10826:SF1">
    <property type="entry name" value="COMPLEMENT COMPONENT 1 Q SUBCOMPONENT-BINDING PROTEIN, MITOCHONDRIAL"/>
    <property type="match status" value="1"/>
</dbReference>
<dbReference type="Proteomes" id="UP001150569">
    <property type="component" value="Unassembled WGS sequence"/>
</dbReference>
<feature type="region of interest" description="Disordered" evidence="1">
    <location>
        <begin position="140"/>
        <end position="175"/>
    </location>
</feature>
<dbReference type="Pfam" id="PF02330">
    <property type="entry name" value="MAM33"/>
    <property type="match status" value="1"/>
</dbReference>
<comment type="caution">
    <text evidence="2">The sequence shown here is derived from an EMBL/GenBank/DDBJ whole genome shotgun (WGS) entry which is preliminary data.</text>
</comment>
<dbReference type="PANTHER" id="PTHR10826">
    <property type="entry name" value="COMPLEMENT COMPONENT 1"/>
    <property type="match status" value="1"/>
</dbReference>
<dbReference type="InterPro" id="IPR036561">
    <property type="entry name" value="MAM33_sf"/>
</dbReference>
<evidence type="ECO:0000313" key="2">
    <source>
        <dbReference type="EMBL" id="KAJ1909605.1"/>
    </source>
</evidence>